<sequence length="80" mass="8803">MSPSEDFRKKRTFIEYLALVSQLGLTMAGSILLCFAVGFFLDMWIGGGGILLALFIVLGVIGGGITVYRQIMELDRKSKK</sequence>
<name>A0A1I4RJJ0_9BACT</name>
<keyword evidence="1" id="KW-0812">Transmembrane</keyword>
<dbReference type="RefSeq" id="WP_218148781.1">
    <property type="nucleotide sequence ID" value="NZ_FOUU01000001.1"/>
</dbReference>
<dbReference type="Proteomes" id="UP000199611">
    <property type="component" value="Unassembled WGS sequence"/>
</dbReference>
<evidence type="ECO:0000256" key="1">
    <source>
        <dbReference type="SAM" id="Phobius"/>
    </source>
</evidence>
<feature type="transmembrane region" description="Helical" evidence="1">
    <location>
        <begin position="47"/>
        <end position="68"/>
    </location>
</feature>
<dbReference type="AlphaFoldDB" id="A0A1I4RJJ0"/>
<keyword evidence="1" id="KW-0472">Membrane</keyword>
<reference evidence="2 3" key="1">
    <citation type="submission" date="2016-10" db="EMBL/GenBank/DDBJ databases">
        <authorList>
            <person name="de Groot N.N."/>
        </authorList>
    </citation>
    <scope>NUCLEOTIDE SEQUENCE [LARGE SCALE GENOMIC DNA]</scope>
    <source>
        <strain evidence="2 3">DSM 9990</strain>
    </source>
</reference>
<keyword evidence="3" id="KW-1185">Reference proteome</keyword>
<dbReference type="EMBL" id="FOUU01000001">
    <property type="protein sequence ID" value="SFM52385.1"/>
    <property type="molecule type" value="Genomic_DNA"/>
</dbReference>
<dbReference type="Pfam" id="PF09527">
    <property type="entry name" value="ATPase_gene1"/>
    <property type="match status" value="1"/>
</dbReference>
<dbReference type="STRING" id="39841.SAMN05660836_00652"/>
<dbReference type="InterPro" id="IPR032820">
    <property type="entry name" value="ATPase_put"/>
</dbReference>
<organism evidence="2 3">
    <name type="scientific">Thermodesulforhabdus norvegica</name>
    <dbReference type="NCBI Taxonomy" id="39841"/>
    <lineage>
        <taxon>Bacteria</taxon>
        <taxon>Pseudomonadati</taxon>
        <taxon>Thermodesulfobacteriota</taxon>
        <taxon>Syntrophobacteria</taxon>
        <taxon>Syntrophobacterales</taxon>
        <taxon>Thermodesulforhabdaceae</taxon>
        <taxon>Thermodesulforhabdus</taxon>
    </lineage>
</organism>
<evidence type="ECO:0000313" key="2">
    <source>
        <dbReference type="EMBL" id="SFM52385.1"/>
    </source>
</evidence>
<feature type="transmembrane region" description="Helical" evidence="1">
    <location>
        <begin position="16"/>
        <end position="41"/>
    </location>
</feature>
<gene>
    <name evidence="2" type="ORF">SAMN05660836_00652</name>
</gene>
<evidence type="ECO:0000313" key="3">
    <source>
        <dbReference type="Proteomes" id="UP000199611"/>
    </source>
</evidence>
<accession>A0A1I4RJJ0</accession>
<proteinExistence type="predicted"/>
<keyword evidence="1" id="KW-1133">Transmembrane helix</keyword>
<protein>
    <submittedName>
        <fullName evidence="2">Putative F0F1-ATPase subunit Ca2+/Mg2+ transporter</fullName>
    </submittedName>
</protein>